<evidence type="ECO:0000313" key="2">
    <source>
        <dbReference type="Proteomes" id="UP001055013"/>
    </source>
</evidence>
<accession>A0ACB5QZJ6</accession>
<organism evidence="1 2">
    <name type="scientific">Caballeronia novacaledonica</name>
    <dbReference type="NCBI Taxonomy" id="1544861"/>
    <lineage>
        <taxon>Bacteria</taxon>
        <taxon>Pseudomonadati</taxon>
        <taxon>Pseudomonadota</taxon>
        <taxon>Betaproteobacteria</taxon>
        <taxon>Burkholderiales</taxon>
        <taxon>Burkholderiaceae</taxon>
        <taxon>Caballeronia</taxon>
    </lineage>
</organism>
<dbReference type="EMBL" id="BPUR01000021">
    <property type="protein sequence ID" value="GJH20574.1"/>
    <property type="molecule type" value="Genomic_DNA"/>
</dbReference>
<evidence type="ECO:0000313" key="1">
    <source>
        <dbReference type="EMBL" id="GJH20574.1"/>
    </source>
</evidence>
<gene>
    <name evidence="1" type="ORF">CBA19CS22_28550</name>
</gene>
<comment type="caution">
    <text evidence="1">The sequence shown here is derived from an EMBL/GenBank/DDBJ whole genome shotgun (WGS) entry which is preliminary data.</text>
</comment>
<name>A0ACB5QZJ6_9BURK</name>
<keyword evidence="2" id="KW-1185">Reference proteome</keyword>
<dbReference type="Proteomes" id="UP001055013">
    <property type="component" value="Unassembled WGS sequence"/>
</dbReference>
<reference evidence="1" key="1">
    <citation type="submission" date="2021-09" db="EMBL/GenBank/DDBJ databases">
        <title>Isolation and characterization of 3-chlorobenzoate degrading bacteria from soils in Shizuoka.</title>
        <authorList>
            <person name="Ifat A."/>
            <person name="Ogawa N."/>
            <person name="Kimbara K."/>
            <person name="Moriuchi R."/>
            <person name="Dohra H."/>
            <person name="Shintani M."/>
        </authorList>
    </citation>
    <scope>NUCLEOTIDE SEQUENCE</scope>
    <source>
        <strain evidence="1">19CS2-2</strain>
    </source>
</reference>
<protein>
    <submittedName>
        <fullName evidence="1">CsbD family protein</fullName>
    </submittedName>
</protein>
<sequence length="68" mass="7422">MPRETSEDMMDKNRIEGTARQMKGIVREAVGKATGNRGTQMRGTAEKMAGKMQAKLGAAADAVRRIKK</sequence>
<proteinExistence type="predicted"/>